<evidence type="ECO:0000256" key="1">
    <source>
        <dbReference type="SAM" id="MobiDB-lite"/>
    </source>
</evidence>
<sequence length="1103" mass="124709">MAILLIKPTRSRTKSLRASDIGFSNIKAAPTTPSTIQSAQDTTPRYYSSPSNASFRLDAASAAAAAAAVANTTTPTVTRSNSANSISSPDTDKLIKSLLKQFKKLEVELHKFNSRKFNHNNNGVILKGNILRTSLLPFLRTANQLNEYFSKDSPIYISLTSVIVSILIKWWNSLIGNLVLTPSASATSSTASTSAHVETIHYSNISASDRNAYLECISRIISREEWKYYQDDTNDYNALLIRTLDYCIDKMSTFKTLSASFSAFIGKVFAYSFFKLPNVSNALLFLLNVKQITFETCMKRLTGFERTSIDKSLFAQHLHSILNYNGISTGLVTKGQKSCMNCMPTPKHPVKGIKDPNGDWVRRWCCSDSNVFNSFFRHYIDIIQKLMEEEDKNVDLISCPGFTVIITHVFQILQVAVARISNNYPNPTKGPIHAQTTNLSPKQQLRGTSDKILPPLPPPVSFNINMKQSDIYYNSFIKIFKTIRDIAYCATLNEKSIDGATASLVRMIDLCLISMAKETSVYDFNKNGLIMSIANEFINHIVNNNPTNEVSYLINWEFWLGCNYMMIKHSDHVQIILKNFAFLFNIWDMIPETLSQLVKLGDGKVSISQTEEPYKWLTNLEESFKVNFINFLTGSEMFQRFFCHWNPVIRSYYIRLLVWRIIGVNNYQSSTMIRVTRQVQMKLNQAFDVLHEFTNANNGKFEMNYKSDNPLVNRRFGILPINVRDDYLSINEESSPDFLPPATLKSSELKKTHPYEVFDEAIYTCSSSVPPEVPRSSSAGSLSSITSRPKSSSNPIVSSLGKLLRMLSVDDNNSNQLNDIQENGTFDSTTPDSKRKLSFSPPQMRRNSVSLTSLSSTYSSLKSRSSSPSMSSYKSTTTVTDSTSSSIQSDSESLTSIDTIKTASLGKLLQQQQQQLLQSYNIPPPELSRLPPDIVRPIYKFDIVVDHESLNEKYNLIQQKNALVASGIVLNGAPCQPPQISYFPMPPQLPFISIFINSESFSSNFYINEEDSLFFENYETDVSEDEVVFDRSLINMVNLGKSLNELNMIIEEFRRFLNARIEVDSFNMEYFNQNELNEFVYFKKIIPFLSIDSSNELKLLNAS</sequence>
<dbReference type="GeneID" id="18871003"/>
<dbReference type="KEGG" id="spaa:SPAPADRAFT_154950"/>
<organism evidence="3">
    <name type="scientific">Spathaspora passalidarum (strain NRRL Y-27907 / 11-Y1)</name>
    <dbReference type="NCBI Taxonomy" id="619300"/>
    <lineage>
        <taxon>Eukaryota</taxon>
        <taxon>Fungi</taxon>
        <taxon>Dikarya</taxon>
        <taxon>Ascomycota</taxon>
        <taxon>Saccharomycotina</taxon>
        <taxon>Pichiomycetes</taxon>
        <taxon>Debaryomycetaceae</taxon>
        <taxon>Spathaspora</taxon>
    </lineage>
</organism>
<dbReference type="PANTHER" id="PTHR37988">
    <property type="entry name" value="UPF0592 MEMBRANE PROTEIN C7D4.03C"/>
    <property type="match status" value="1"/>
</dbReference>
<dbReference type="Pfam" id="PF08578">
    <property type="entry name" value="DUF1765"/>
    <property type="match status" value="1"/>
</dbReference>
<dbReference type="Proteomes" id="UP000000709">
    <property type="component" value="Unassembled WGS sequence"/>
</dbReference>
<gene>
    <name evidence="2" type="ORF">SPAPADRAFT_154950</name>
</gene>
<name>G3AQN3_SPAPN</name>
<dbReference type="STRING" id="619300.G3AQN3"/>
<dbReference type="eggNOG" id="ENOG502QPNW">
    <property type="taxonomic scope" value="Eukaryota"/>
</dbReference>
<dbReference type="OrthoDB" id="296767at2759"/>
<dbReference type="InterPro" id="IPR013887">
    <property type="entry name" value="UPF0592"/>
</dbReference>
<feature type="compositionally biased region" description="Low complexity" evidence="1">
    <location>
        <begin position="848"/>
        <end position="893"/>
    </location>
</feature>
<protein>
    <recommendedName>
        <fullName evidence="4">DUF1765-domain-containing protein</fullName>
    </recommendedName>
</protein>
<accession>G3AQN3</accession>
<dbReference type="PANTHER" id="PTHR37988:SF1">
    <property type="entry name" value="UPF0592 MEMBRANE PROTEIN C7D4.03C"/>
    <property type="match status" value="1"/>
</dbReference>
<feature type="region of interest" description="Disordered" evidence="1">
    <location>
        <begin position="814"/>
        <end position="893"/>
    </location>
</feature>
<dbReference type="OMA" id="WEFWLGC"/>
<feature type="compositionally biased region" description="Low complexity" evidence="1">
    <location>
        <begin position="768"/>
        <end position="787"/>
    </location>
</feature>
<evidence type="ECO:0000313" key="3">
    <source>
        <dbReference type="Proteomes" id="UP000000709"/>
    </source>
</evidence>
<dbReference type="AlphaFoldDB" id="G3AQN3"/>
<reference evidence="2 3" key="1">
    <citation type="journal article" date="2011" name="Proc. Natl. Acad. Sci. U.S.A.">
        <title>Comparative genomics of xylose-fermenting fungi for enhanced biofuel production.</title>
        <authorList>
            <person name="Wohlbach D.J."/>
            <person name="Kuo A."/>
            <person name="Sato T.K."/>
            <person name="Potts K.M."/>
            <person name="Salamov A.A."/>
            <person name="LaButti K.M."/>
            <person name="Sun H."/>
            <person name="Clum A."/>
            <person name="Pangilinan J.L."/>
            <person name="Lindquist E.A."/>
            <person name="Lucas S."/>
            <person name="Lapidus A."/>
            <person name="Jin M."/>
            <person name="Gunawan C."/>
            <person name="Balan V."/>
            <person name="Dale B.E."/>
            <person name="Jeffries T.W."/>
            <person name="Zinkel R."/>
            <person name="Barry K.W."/>
            <person name="Grigoriev I.V."/>
            <person name="Gasch A.P."/>
        </authorList>
    </citation>
    <scope>NUCLEOTIDE SEQUENCE [LARGE SCALE GENOMIC DNA]</scope>
    <source>
        <strain evidence="3">NRRL Y-27907 / 11-Y1</strain>
    </source>
</reference>
<feature type="region of interest" description="Disordered" evidence="1">
    <location>
        <begin position="768"/>
        <end position="795"/>
    </location>
</feature>
<evidence type="ECO:0008006" key="4">
    <source>
        <dbReference type="Google" id="ProtNLM"/>
    </source>
</evidence>
<dbReference type="InParanoid" id="G3AQN3"/>
<dbReference type="EMBL" id="GL996503">
    <property type="protein sequence ID" value="EGW31580.1"/>
    <property type="molecule type" value="Genomic_DNA"/>
</dbReference>
<dbReference type="FunCoup" id="G3AQN3">
    <property type="interactions" value="110"/>
</dbReference>
<proteinExistence type="predicted"/>
<evidence type="ECO:0000313" key="2">
    <source>
        <dbReference type="EMBL" id="EGW31580.1"/>
    </source>
</evidence>
<dbReference type="HOGENOM" id="CLU_005190_0_0_1"/>
<feature type="compositionally biased region" description="Polar residues" evidence="1">
    <location>
        <begin position="814"/>
        <end position="831"/>
    </location>
</feature>
<dbReference type="RefSeq" id="XP_007376358.1">
    <property type="nucleotide sequence ID" value="XM_007376296.1"/>
</dbReference>
<keyword evidence="3" id="KW-1185">Reference proteome</keyword>